<proteinExistence type="predicted"/>
<evidence type="ECO:0000313" key="1">
    <source>
        <dbReference type="EMBL" id="PEM69782.1"/>
    </source>
</evidence>
<protein>
    <submittedName>
        <fullName evidence="1">Uncharacterized protein</fullName>
    </submittedName>
</protein>
<organism evidence="1 2">
    <name type="scientific">Bacillus pseudomycoides</name>
    <dbReference type="NCBI Taxonomy" id="64104"/>
    <lineage>
        <taxon>Bacteria</taxon>
        <taxon>Bacillati</taxon>
        <taxon>Bacillota</taxon>
        <taxon>Bacilli</taxon>
        <taxon>Bacillales</taxon>
        <taxon>Bacillaceae</taxon>
        <taxon>Bacillus</taxon>
        <taxon>Bacillus cereus group</taxon>
    </lineage>
</organism>
<evidence type="ECO:0000313" key="2">
    <source>
        <dbReference type="Proteomes" id="UP000219775"/>
    </source>
</evidence>
<accession>A0A2A8C5Y3</accession>
<dbReference type="AlphaFoldDB" id="A0A2A8C5Y3"/>
<dbReference type="EMBL" id="NUDP01000037">
    <property type="protein sequence ID" value="PEM69782.1"/>
    <property type="molecule type" value="Genomic_DNA"/>
</dbReference>
<sequence>MILFSHSLIAIHQSTSEQEMDKKYLFRNNMQDVMYLEARKIEYYTRVAEAFGLTDYKQGNDLVRLYSSLKKVSTYVDDIDGLLETMLERISMNEPIIPRKEK</sequence>
<gene>
    <name evidence="1" type="ORF">CN613_10270</name>
</gene>
<dbReference type="Proteomes" id="UP000219775">
    <property type="component" value="Unassembled WGS sequence"/>
</dbReference>
<reference evidence="1 2" key="1">
    <citation type="submission" date="2017-09" db="EMBL/GenBank/DDBJ databases">
        <title>Large-scale bioinformatics analysis of Bacillus genomes uncovers conserved roles of natural products in bacterial physiology.</title>
        <authorList>
            <consortium name="Agbiome Team Llc"/>
            <person name="Bleich R.M."/>
            <person name="Grubbs K.J."/>
            <person name="Santa Maria K.C."/>
            <person name="Allen S.E."/>
            <person name="Farag S."/>
            <person name="Shank E.A."/>
            <person name="Bowers A."/>
        </authorList>
    </citation>
    <scope>NUCLEOTIDE SEQUENCE [LARGE SCALE GENOMIC DNA]</scope>
    <source>
        <strain evidence="1 2">AFS009893</strain>
    </source>
</reference>
<comment type="caution">
    <text evidence="1">The sequence shown here is derived from an EMBL/GenBank/DDBJ whole genome shotgun (WGS) entry which is preliminary data.</text>
</comment>
<name>A0A2A8C5Y3_9BACI</name>